<dbReference type="RefSeq" id="WP_167036693.1">
    <property type="nucleotide sequence ID" value="NZ_BAAANA010000001.1"/>
</dbReference>
<dbReference type="Proteomes" id="UP000543598">
    <property type="component" value="Unassembled WGS sequence"/>
</dbReference>
<dbReference type="CDD" id="cd01392">
    <property type="entry name" value="HTH_LacI"/>
    <property type="match status" value="1"/>
</dbReference>
<dbReference type="Gene3D" id="3.40.50.2300">
    <property type="match status" value="2"/>
</dbReference>
<evidence type="ECO:0000256" key="4">
    <source>
        <dbReference type="ARBA" id="ARBA00023163"/>
    </source>
</evidence>
<evidence type="ECO:0000313" key="7">
    <source>
        <dbReference type="Proteomes" id="UP000543598"/>
    </source>
</evidence>
<keyword evidence="3 6" id="KW-0238">DNA-binding</keyword>
<name>A0A7Y2Q1K0_9MICO</name>
<proteinExistence type="predicted"/>
<evidence type="ECO:0000313" key="6">
    <source>
        <dbReference type="EMBL" id="NNH04015.1"/>
    </source>
</evidence>
<keyword evidence="7" id="KW-1185">Reference proteome</keyword>
<gene>
    <name evidence="6" type="ORF">HLA99_09165</name>
</gene>
<dbReference type="SUPFAM" id="SSF47413">
    <property type="entry name" value="lambda repressor-like DNA-binding domains"/>
    <property type="match status" value="1"/>
</dbReference>
<reference evidence="6 7" key="1">
    <citation type="submission" date="2020-05" db="EMBL/GenBank/DDBJ databases">
        <title>MicrobeNet Type strains.</title>
        <authorList>
            <person name="Nicholson A.C."/>
        </authorList>
    </citation>
    <scope>NUCLEOTIDE SEQUENCE [LARGE SCALE GENOMIC DNA]</scope>
    <source>
        <strain evidence="6 7">JCM 14282</strain>
    </source>
</reference>
<evidence type="ECO:0000256" key="2">
    <source>
        <dbReference type="ARBA" id="ARBA00023015"/>
    </source>
</evidence>
<dbReference type="PROSITE" id="PS00356">
    <property type="entry name" value="HTH_LACI_1"/>
    <property type="match status" value="1"/>
</dbReference>
<evidence type="ECO:0000256" key="3">
    <source>
        <dbReference type="ARBA" id="ARBA00023125"/>
    </source>
</evidence>
<accession>A0A7Y2Q1K0</accession>
<dbReference type="PANTHER" id="PTHR30146:SF148">
    <property type="entry name" value="HTH-TYPE TRANSCRIPTIONAL REPRESSOR PURR-RELATED"/>
    <property type="match status" value="1"/>
</dbReference>
<sequence>MTRIADVANLAGVSTATVSRVLNGIPVRGDSESRVRAAVAELGYSRDRTARSLRRRHSELLALVVPDISNPFFTGVARGVEDVASDAGYSVVICNTDELPAKESRYLQIAEDENVAGVIIAPASAEPALTGLLRRGRVVVVIDRAVDLPVDEVIFDNYDLGYRATSILLEQGYRRIACVTGPETTPTAVERARGWKAAMGDAGIDAPDEILKRVPFYVGGGRAAMESLNEGSQIDAVVATNNLVGVGVLQSLAETERTGIVGVCVIGDLPYSTTKTSQVHVLQLNPREMGGVAARMLLERIDGLADGPRSVRLAATGPTAR</sequence>
<dbReference type="GO" id="GO:0000976">
    <property type="term" value="F:transcription cis-regulatory region binding"/>
    <property type="evidence" value="ECO:0007669"/>
    <property type="project" value="TreeGrafter"/>
</dbReference>
<dbReference type="Gene3D" id="1.10.260.40">
    <property type="entry name" value="lambda repressor-like DNA-binding domains"/>
    <property type="match status" value="1"/>
</dbReference>
<dbReference type="InterPro" id="IPR028082">
    <property type="entry name" value="Peripla_BP_I"/>
</dbReference>
<keyword evidence="2" id="KW-0805">Transcription regulation</keyword>
<dbReference type="EMBL" id="JABEMB010000011">
    <property type="protein sequence ID" value="NNH04015.1"/>
    <property type="molecule type" value="Genomic_DNA"/>
</dbReference>
<dbReference type="GO" id="GO:0003700">
    <property type="term" value="F:DNA-binding transcription factor activity"/>
    <property type="evidence" value="ECO:0007669"/>
    <property type="project" value="TreeGrafter"/>
</dbReference>
<dbReference type="InterPro" id="IPR001761">
    <property type="entry name" value="Peripla_BP/Lac1_sug-bd_dom"/>
</dbReference>
<protein>
    <submittedName>
        <fullName evidence="6">LacI family DNA-binding transcriptional regulator</fullName>
    </submittedName>
</protein>
<dbReference type="InterPro" id="IPR000843">
    <property type="entry name" value="HTH_LacI"/>
</dbReference>
<dbReference type="PROSITE" id="PS50932">
    <property type="entry name" value="HTH_LACI_2"/>
    <property type="match status" value="1"/>
</dbReference>
<dbReference type="Pfam" id="PF00356">
    <property type="entry name" value="LacI"/>
    <property type="match status" value="1"/>
</dbReference>
<feature type="domain" description="HTH lacI-type" evidence="5">
    <location>
        <begin position="2"/>
        <end position="55"/>
    </location>
</feature>
<dbReference type="SUPFAM" id="SSF53822">
    <property type="entry name" value="Periplasmic binding protein-like I"/>
    <property type="match status" value="1"/>
</dbReference>
<organism evidence="6 7">
    <name type="scientific">Microbacterium ulmi</name>
    <dbReference type="NCBI Taxonomy" id="179095"/>
    <lineage>
        <taxon>Bacteria</taxon>
        <taxon>Bacillati</taxon>
        <taxon>Actinomycetota</taxon>
        <taxon>Actinomycetes</taxon>
        <taxon>Micrococcales</taxon>
        <taxon>Microbacteriaceae</taxon>
        <taxon>Microbacterium</taxon>
    </lineage>
</organism>
<evidence type="ECO:0000256" key="1">
    <source>
        <dbReference type="ARBA" id="ARBA00022491"/>
    </source>
</evidence>
<dbReference type="Pfam" id="PF00532">
    <property type="entry name" value="Peripla_BP_1"/>
    <property type="match status" value="1"/>
</dbReference>
<dbReference type="AlphaFoldDB" id="A0A7Y2Q1K0"/>
<dbReference type="InterPro" id="IPR010982">
    <property type="entry name" value="Lambda_DNA-bd_dom_sf"/>
</dbReference>
<evidence type="ECO:0000259" key="5">
    <source>
        <dbReference type="PROSITE" id="PS50932"/>
    </source>
</evidence>
<keyword evidence="4" id="KW-0804">Transcription</keyword>
<dbReference type="PRINTS" id="PR00036">
    <property type="entry name" value="HTHLACI"/>
</dbReference>
<comment type="caution">
    <text evidence="6">The sequence shown here is derived from an EMBL/GenBank/DDBJ whole genome shotgun (WGS) entry which is preliminary data.</text>
</comment>
<keyword evidence="1" id="KW-0678">Repressor</keyword>
<dbReference type="SMART" id="SM00354">
    <property type="entry name" value="HTH_LACI"/>
    <property type="match status" value="1"/>
</dbReference>
<dbReference type="PANTHER" id="PTHR30146">
    <property type="entry name" value="LACI-RELATED TRANSCRIPTIONAL REPRESSOR"/>
    <property type="match status" value="1"/>
</dbReference>